<name>A0A6I4MKJ7_9ACTN</name>
<dbReference type="PROSITE" id="PS51682">
    <property type="entry name" value="SAM_OMT_I"/>
    <property type="match status" value="1"/>
</dbReference>
<dbReference type="CDD" id="cd02440">
    <property type="entry name" value="AdoMet_MTases"/>
    <property type="match status" value="1"/>
</dbReference>
<dbReference type="InterPro" id="IPR002935">
    <property type="entry name" value="SAM_O-MeTrfase"/>
</dbReference>
<evidence type="ECO:0000256" key="1">
    <source>
        <dbReference type="ARBA" id="ARBA00022603"/>
    </source>
</evidence>
<dbReference type="GO" id="GO:0008171">
    <property type="term" value="F:O-methyltransferase activity"/>
    <property type="evidence" value="ECO:0007669"/>
    <property type="project" value="InterPro"/>
</dbReference>
<dbReference type="Proteomes" id="UP000462055">
    <property type="component" value="Unassembled WGS sequence"/>
</dbReference>
<comment type="caution">
    <text evidence="4">The sequence shown here is derived from an EMBL/GenBank/DDBJ whole genome shotgun (WGS) entry which is preliminary data.</text>
</comment>
<dbReference type="Pfam" id="PF13578">
    <property type="entry name" value="Methyltransf_24"/>
    <property type="match status" value="1"/>
</dbReference>
<dbReference type="AlphaFoldDB" id="A0A6I4MKJ7"/>
<dbReference type="SUPFAM" id="SSF53335">
    <property type="entry name" value="S-adenosyl-L-methionine-dependent methyltransferases"/>
    <property type="match status" value="1"/>
</dbReference>
<proteinExistence type="predicted"/>
<dbReference type="GO" id="GO:0032259">
    <property type="term" value="P:methylation"/>
    <property type="evidence" value="ECO:0007669"/>
    <property type="project" value="UniProtKB-KW"/>
</dbReference>
<dbReference type="PANTHER" id="PTHR43167">
    <property type="entry name" value="PUTATIVE (AFU_ORTHOLOGUE AFUA_6G01830)-RELATED"/>
    <property type="match status" value="1"/>
</dbReference>
<dbReference type="EMBL" id="WBMS02000037">
    <property type="protein sequence ID" value="MWA05430.1"/>
    <property type="molecule type" value="Genomic_DNA"/>
</dbReference>
<evidence type="ECO:0008006" key="6">
    <source>
        <dbReference type="Google" id="ProtNLM"/>
    </source>
</evidence>
<evidence type="ECO:0000313" key="4">
    <source>
        <dbReference type="EMBL" id="MWA05430.1"/>
    </source>
</evidence>
<dbReference type="RefSeq" id="WP_151597890.1">
    <property type="nucleotide sequence ID" value="NZ_WBMS02000037.1"/>
</dbReference>
<evidence type="ECO:0000313" key="5">
    <source>
        <dbReference type="Proteomes" id="UP000462055"/>
    </source>
</evidence>
<keyword evidence="1" id="KW-0489">Methyltransferase</keyword>
<protein>
    <recommendedName>
        <fullName evidence="6">Methyltransferase</fullName>
    </recommendedName>
</protein>
<gene>
    <name evidence="4" type="ORF">F8568_034720</name>
</gene>
<evidence type="ECO:0000256" key="2">
    <source>
        <dbReference type="ARBA" id="ARBA00022679"/>
    </source>
</evidence>
<keyword evidence="2" id="KW-0808">Transferase</keyword>
<dbReference type="PANTHER" id="PTHR43167:SF1">
    <property type="entry name" value="PUTATIVE (AFU_ORTHOLOGUE AFUA_6G01830)-RELATED"/>
    <property type="match status" value="1"/>
</dbReference>
<reference evidence="4" key="1">
    <citation type="submission" date="2019-12" db="EMBL/GenBank/DDBJ databases">
        <title>Actinomadura physcomitrii sp. nov., a novel actinomycete isolated from moss [Physcomitrium sphaericum (Ludw) Fuernr].</title>
        <authorList>
            <person name="Zhuang X."/>
        </authorList>
    </citation>
    <scope>NUCLEOTIDE SEQUENCE [LARGE SCALE GENOMIC DNA]</scope>
    <source>
        <strain evidence="4">LD22</strain>
    </source>
</reference>
<dbReference type="Gene3D" id="3.40.50.150">
    <property type="entry name" value="Vaccinia Virus protein VP39"/>
    <property type="match status" value="1"/>
</dbReference>
<keyword evidence="3" id="KW-0949">S-adenosyl-L-methionine</keyword>
<organism evidence="4 5">
    <name type="scientific">Actinomadura physcomitrii</name>
    <dbReference type="NCBI Taxonomy" id="2650748"/>
    <lineage>
        <taxon>Bacteria</taxon>
        <taxon>Bacillati</taxon>
        <taxon>Actinomycetota</taxon>
        <taxon>Actinomycetes</taxon>
        <taxon>Streptosporangiales</taxon>
        <taxon>Thermomonosporaceae</taxon>
        <taxon>Actinomadura</taxon>
    </lineage>
</organism>
<dbReference type="InterPro" id="IPR029063">
    <property type="entry name" value="SAM-dependent_MTases_sf"/>
</dbReference>
<evidence type="ECO:0000256" key="3">
    <source>
        <dbReference type="ARBA" id="ARBA00022691"/>
    </source>
</evidence>
<sequence>MTNKLAPTPLDSRASAVVERLHARSRRQTRRALAPLLVHSVKSRIRTGTWDPTQNADTKAWLADKLVALDPHKAELCYLLCRSLGARRVVEAGTSFGVSTIYLASAIRDNVAGGPGDGLVIGTEHEPGKAAAARRNLDDAGVGEYAEIREGDLRDTLKDLDAPVDFMLVDIWIPLALPALELVVPKLRPGAIVMCDNVVSGHKQYASYLEYVRSPTGPFTSVTLPGHGGVELSMKK</sequence>
<accession>A0A6I4MKJ7</accession>
<keyword evidence="5" id="KW-1185">Reference proteome</keyword>